<feature type="domain" description="AB hydrolase-1" evidence="1">
    <location>
        <begin position="58"/>
        <end position="188"/>
    </location>
</feature>
<name>A0A9P7Y8K1_9HELO</name>
<dbReference type="GO" id="GO:0016042">
    <property type="term" value="P:lipid catabolic process"/>
    <property type="evidence" value="ECO:0007669"/>
    <property type="project" value="InterPro"/>
</dbReference>
<dbReference type="SUPFAM" id="SSF53474">
    <property type="entry name" value="alpha/beta-Hydrolases"/>
    <property type="match status" value="1"/>
</dbReference>
<evidence type="ECO:0000259" key="1">
    <source>
        <dbReference type="Pfam" id="PF00561"/>
    </source>
</evidence>
<dbReference type="Gene3D" id="3.40.50.1820">
    <property type="entry name" value="alpha/beta hydrolase"/>
    <property type="match status" value="1"/>
</dbReference>
<dbReference type="InterPro" id="IPR029058">
    <property type="entry name" value="AB_hydrolase_fold"/>
</dbReference>
<dbReference type="PANTHER" id="PTHR32015">
    <property type="entry name" value="FASTING INDUCED LIPASE"/>
    <property type="match status" value="1"/>
</dbReference>
<dbReference type="GO" id="GO:0016298">
    <property type="term" value="F:lipase activity"/>
    <property type="evidence" value="ECO:0007669"/>
    <property type="project" value="TreeGrafter"/>
</dbReference>
<reference evidence="2" key="1">
    <citation type="journal article" date="2021" name="IMA Fungus">
        <title>Genomic characterization of three marine fungi, including Emericellopsis atlantica sp. nov. with signatures of a generalist lifestyle and marine biomass degradation.</title>
        <authorList>
            <person name="Hagestad O.C."/>
            <person name="Hou L."/>
            <person name="Andersen J.H."/>
            <person name="Hansen E.H."/>
            <person name="Altermark B."/>
            <person name="Li C."/>
            <person name="Kuhnert E."/>
            <person name="Cox R.J."/>
            <person name="Crous P.W."/>
            <person name="Spatafora J.W."/>
            <person name="Lail K."/>
            <person name="Amirebrahimi M."/>
            <person name="Lipzen A."/>
            <person name="Pangilinan J."/>
            <person name="Andreopoulos W."/>
            <person name="Hayes R.D."/>
            <person name="Ng V."/>
            <person name="Grigoriev I.V."/>
            <person name="Jackson S.A."/>
            <person name="Sutton T.D.S."/>
            <person name="Dobson A.D.W."/>
            <person name="Rama T."/>
        </authorList>
    </citation>
    <scope>NUCLEOTIDE SEQUENCE</scope>
    <source>
        <strain evidence="2">TRa018bII</strain>
    </source>
</reference>
<dbReference type="Pfam" id="PF00561">
    <property type="entry name" value="Abhydrolase_1"/>
    <property type="match status" value="1"/>
</dbReference>
<protein>
    <submittedName>
        <fullName evidence="2">Alpha/beta-hydrolase</fullName>
    </submittedName>
</protein>
<accession>A0A9P7Y8K1</accession>
<gene>
    <name evidence="2" type="ORF">BJ875DRAFT_475667</name>
</gene>
<dbReference type="AlphaFoldDB" id="A0A9P7Y8K1"/>
<proteinExistence type="predicted"/>
<comment type="caution">
    <text evidence="2">The sequence shown here is derived from an EMBL/GenBank/DDBJ whole genome shotgun (WGS) entry which is preliminary data.</text>
</comment>
<dbReference type="EMBL" id="MU251809">
    <property type="protein sequence ID" value="KAG9229144.1"/>
    <property type="molecule type" value="Genomic_DNA"/>
</dbReference>
<keyword evidence="3" id="KW-1185">Reference proteome</keyword>
<dbReference type="InterPro" id="IPR000073">
    <property type="entry name" value="AB_hydrolase_1"/>
</dbReference>
<dbReference type="InterPro" id="IPR002918">
    <property type="entry name" value="Lipase_EstA/Esterase_EstB"/>
</dbReference>
<organism evidence="2 3">
    <name type="scientific">Amylocarpus encephaloides</name>
    <dbReference type="NCBI Taxonomy" id="45428"/>
    <lineage>
        <taxon>Eukaryota</taxon>
        <taxon>Fungi</taxon>
        <taxon>Dikarya</taxon>
        <taxon>Ascomycota</taxon>
        <taxon>Pezizomycotina</taxon>
        <taxon>Leotiomycetes</taxon>
        <taxon>Helotiales</taxon>
        <taxon>Helotiales incertae sedis</taxon>
        <taxon>Amylocarpus</taxon>
    </lineage>
</organism>
<dbReference type="Proteomes" id="UP000824998">
    <property type="component" value="Unassembled WGS sequence"/>
</dbReference>
<sequence length="301" mass="32200">MKLGVLKYACMATLQLASSTTKAASLNKRSDLWDAINALKLVGHPGNDFDCRSTVHPNPVVLIHALSANPDVDLNLLQQDLKRKGYCTFSTIYGNHEHLAPWIGGLTSMRDSSRTVAEFILEVADQTGSDKVDLVGHSEGGVMAFYVPMAHAEVAAKVAHSISLGPAIHGALYYGLANLWYAGGDVSRELASAMLRLLGCAACDDMAVGGDIYNAFKEAARIVPAGIQATVIMSTKDTLVAPSVSRVEEVGVRNLLVQDRCPEDPVGHAGLAWDTGVWDMIRNELAENYTAPVNCIQGLPV</sequence>
<evidence type="ECO:0000313" key="2">
    <source>
        <dbReference type="EMBL" id="KAG9229144.1"/>
    </source>
</evidence>
<dbReference type="PANTHER" id="PTHR32015:SF1">
    <property type="entry name" value="LIPASE"/>
    <property type="match status" value="1"/>
</dbReference>
<dbReference type="OrthoDB" id="9974421at2759"/>
<evidence type="ECO:0000313" key="3">
    <source>
        <dbReference type="Proteomes" id="UP000824998"/>
    </source>
</evidence>